<dbReference type="Pfam" id="PF11894">
    <property type="entry name" value="Nup192"/>
    <property type="match status" value="1"/>
</dbReference>
<sequence>MESPLFRLQSLQGDLIAFSESRLSNVDRLSAELDASIDDLRRLLDKSRKSETSRKELMPNTSPIPETLKIGGLEYKVNTEFRQYAVKVADELDLDELEAAQLCLNVASDDAADEDLTMPDRAVLDFQHQRSAVLECMRLFLQQYNEIDDVDDPYVQELYQDAIGAILTSTSGPPDVGTELFRKCIKGLEEVETFLKRVADAKQTRLMTGSTSAGDLAGSAESQRLLLTRQHESLAAVLVLLLNGRFGITEIDYRQLITHATSVETTVDIAIHYIPIFVASAARFGAGLNTDLKVAKELHLLYASGPTQLRWRMLDLRAAATTIWLAGFSHRFVDPETETEVNVAKRQQAEQDRSDLFLQSVNDRALHFILAACKWLQPELWHDPAKVGLVQFLLENNQSVPPEAPAPASDFVTLTMNELQAFTEAFVSNMPDVVRRLKAEEDDRRRMKFTMPPTDASGYEPDMERFMLVMAYAYQDDPDSAEDFWSDKESNLYGFLRWVSQRLPTPRVAAFCELLTSVSSDEKSANHAHRFLLEDSTMVSGRLRKTYSVSWGQIFAELDTYASSLRDKPAAPQASNQDAQVNGADYIEGVETGIMLEAYLRLASHICRTSPEARNWLLREQPFHLGDIMFQLASSGIEGRLQASCFNMLAAMLTDKVTEVNDGMWVMLDNWISAGGPAGSKMTRPTTQAQGVVSEKQYLQRFGDRPETATAVVTLLNALVRPSSSPWNATLDALPFPENLGAPHRHAGIDAYVDFAIGIVFRRSLDYLSAGSEPDEISVLRYACLDFMVQALSTFNEDLLVLANATNIAVDATIRVSSLSTYAKLHPFARVMEWLFNNNVITALFATMQQDLTLLDSFGPGTPFYQATLRSVQVMNLAMKMQATYFDIVRPIIKTQSGTRATSVANAAFASFDDVMQSHISAVVDIAGYAASDHAELSLESLDLLQKLAASRKISGAADVGISSGRAGNRLISAFGNAGDDVASEIAPIFQISDIDIETGEQTLKVIKAQAVADMLVAGLDASPGRPTIAHCLLGLSCGERTVKVEPHGLFSRGQSLFHTIATCGVTTPTVIPPSNISWLLALKRSCLDIVHKLALSPLTSSLVQPELLSMDFLLALASSQVPVTAFPLFDSRACHDGDVLLETSASAIRDFLKCRELFFQHGTLQLRSASDQNAYSIQESTMSILCGTIRSDTGETESTASVFDLSDFMDLETSSTLGLAHRFLVGVDLSSCIKAGAEAGLAYDLNMAEQLLNFRKRELISSGSIKDPAEEQQLGDEIAATLASLLSENNLSAIQQTRLSSLESWTELVSLMMTAGGLQDRKLSDLALQGFQTVLPRYEKALTENPDFAALLAKLTLALVQPATAILNNSTETASTAHERLMAAFRISLKTLTESSTGLGLRDVCYRSCIAVIGCLPLQNTNNSKVSASPHARQLLVLVQNAGDRVLAVSTEDAFSGRGSTRVSAVLFLDALMAMSQAGAVNSNMLRALSKLNFVPVLIDTSIGSVASSFQAQNEELATMLAYFHTALALLLRICSTTDGTQLVLNSGFFSSISDSRLFSTDPDIGLDIDNPVALREFYKLLSAVLRVVTATVMTRGSGNATTVQLAKGFLQQNRFSIQAVFKRTSSVHRTSGPPEKEALHVAEEFSKLMLVTGFLDDDESSQQRTARLTGFT</sequence>
<evidence type="ECO:0000256" key="1">
    <source>
        <dbReference type="ARBA" id="ARBA00004123"/>
    </source>
</evidence>
<keyword evidence="3" id="KW-0813">Transport</keyword>
<dbReference type="GO" id="GO:0044611">
    <property type="term" value="C:nuclear pore inner ring"/>
    <property type="evidence" value="ECO:0007669"/>
    <property type="project" value="TreeGrafter"/>
</dbReference>
<dbReference type="GO" id="GO:0006999">
    <property type="term" value="P:nuclear pore organization"/>
    <property type="evidence" value="ECO:0007669"/>
    <property type="project" value="TreeGrafter"/>
</dbReference>
<dbReference type="InterPro" id="IPR021827">
    <property type="entry name" value="Nup186/Nup192/Nup205"/>
</dbReference>
<dbReference type="EMBL" id="JAUTXT010000001">
    <property type="protein sequence ID" value="KAK3680136.1"/>
    <property type="molecule type" value="Genomic_DNA"/>
</dbReference>
<dbReference type="PANTHER" id="PTHR31344">
    <property type="entry name" value="NUCLEAR PORE COMPLEX PROTEIN NUP205"/>
    <property type="match status" value="1"/>
</dbReference>
<proteinExistence type="inferred from homology"/>
<name>A0AAE1C6M4_9PEZI</name>
<evidence type="ECO:0000256" key="4">
    <source>
        <dbReference type="ARBA" id="ARBA00023242"/>
    </source>
</evidence>
<evidence type="ECO:0000256" key="3">
    <source>
        <dbReference type="ARBA" id="ARBA00022448"/>
    </source>
</evidence>
<keyword evidence="6" id="KW-1185">Reference proteome</keyword>
<dbReference type="GO" id="GO:0017056">
    <property type="term" value="F:structural constituent of nuclear pore"/>
    <property type="evidence" value="ECO:0007669"/>
    <property type="project" value="TreeGrafter"/>
</dbReference>
<evidence type="ECO:0000313" key="6">
    <source>
        <dbReference type="Proteomes" id="UP001274830"/>
    </source>
</evidence>
<dbReference type="PANTHER" id="PTHR31344:SF0">
    <property type="entry name" value="NUCLEAR PORE COMPLEX PROTEIN NUP205"/>
    <property type="match status" value="1"/>
</dbReference>
<reference evidence="5" key="1">
    <citation type="submission" date="2023-07" db="EMBL/GenBank/DDBJ databases">
        <title>Black Yeasts Isolated from many extreme environments.</title>
        <authorList>
            <person name="Coleine C."/>
            <person name="Stajich J.E."/>
            <person name="Selbmann L."/>
        </authorList>
    </citation>
    <scope>NUCLEOTIDE SEQUENCE</scope>
    <source>
        <strain evidence="5">CCFEE 5485</strain>
    </source>
</reference>
<keyword evidence="4" id="KW-0539">Nucleus</keyword>
<comment type="subcellular location">
    <subcellularLocation>
        <location evidence="1">Nucleus</location>
    </subcellularLocation>
</comment>
<dbReference type="Proteomes" id="UP001274830">
    <property type="component" value="Unassembled WGS sequence"/>
</dbReference>
<comment type="similarity">
    <text evidence="2">Belongs to the NUP186/NUP192/NUP205 family.</text>
</comment>
<comment type="caution">
    <text evidence="5">The sequence shown here is derived from an EMBL/GenBank/DDBJ whole genome shotgun (WGS) entry which is preliminary data.</text>
</comment>
<protein>
    <recommendedName>
        <fullName evidence="7">Nucleoporin</fullName>
    </recommendedName>
</protein>
<evidence type="ECO:0008006" key="7">
    <source>
        <dbReference type="Google" id="ProtNLM"/>
    </source>
</evidence>
<gene>
    <name evidence="5" type="ORF">LTR78_000513</name>
</gene>
<accession>A0AAE1C6M4</accession>
<organism evidence="5 6">
    <name type="scientific">Recurvomyces mirabilis</name>
    <dbReference type="NCBI Taxonomy" id="574656"/>
    <lineage>
        <taxon>Eukaryota</taxon>
        <taxon>Fungi</taxon>
        <taxon>Dikarya</taxon>
        <taxon>Ascomycota</taxon>
        <taxon>Pezizomycotina</taxon>
        <taxon>Dothideomycetes</taxon>
        <taxon>Dothideomycetidae</taxon>
        <taxon>Mycosphaerellales</taxon>
        <taxon>Teratosphaeriaceae</taxon>
        <taxon>Recurvomyces</taxon>
    </lineage>
</organism>
<evidence type="ECO:0000313" key="5">
    <source>
        <dbReference type="EMBL" id="KAK3680136.1"/>
    </source>
</evidence>
<evidence type="ECO:0000256" key="2">
    <source>
        <dbReference type="ARBA" id="ARBA00005892"/>
    </source>
</evidence>